<dbReference type="PANTHER" id="PTHR46732:SF8">
    <property type="entry name" value="ATP-DEPENDENT PROTEASE LA (LON) DOMAIN PROTEIN"/>
    <property type="match status" value="1"/>
</dbReference>
<dbReference type="InterPro" id="IPR046336">
    <property type="entry name" value="Lon_prtase_N_sf"/>
</dbReference>
<dbReference type="InterPro" id="IPR015947">
    <property type="entry name" value="PUA-like_sf"/>
</dbReference>
<dbReference type="PROSITE" id="PS51787">
    <property type="entry name" value="LON_N"/>
    <property type="match status" value="1"/>
</dbReference>
<dbReference type="SMART" id="SM00464">
    <property type="entry name" value="LON"/>
    <property type="match status" value="1"/>
</dbReference>
<dbReference type="AlphaFoldDB" id="A0A381PAX3"/>
<dbReference type="PANTHER" id="PTHR46732">
    <property type="entry name" value="ATP-DEPENDENT PROTEASE LA (LON) DOMAIN PROTEIN"/>
    <property type="match status" value="1"/>
</dbReference>
<sequence>MTVNVLPGGYLPLQIFEPRYLDMVKRCMSQEIGFCIVLLRGQSQTKTTKLPDHSPIGTYVEIVDFNQLENGLLGVTVQGKYRIKILDRKVQEDGLIIADTIEEPEEEESISLEPQYENIWRILREISDHPEIKKLQLVIDFDNSSSVAYSLASLLPLTPPERQNILEFQSNVDRFDHLNKIVKQLGG</sequence>
<gene>
    <name evidence="2" type="ORF">METZ01_LOCUS16203</name>
</gene>
<reference evidence="2" key="1">
    <citation type="submission" date="2018-05" db="EMBL/GenBank/DDBJ databases">
        <authorList>
            <person name="Lanie J.A."/>
            <person name="Ng W.-L."/>
            <person name="Kazmierczak K.M."/>
            <person name="Andrzejewski T.M."/>
            <person name="Davidsen T.M."/>
            <person name="Wayne K.J."/>
            <person name="Tettelin H."/>
            <person name="Glass J.I."/>
            <person name="Rusch D."/>
            <person name="Podicherti R."/>
            <person name="Tsui H.-C.T."/>
            <person name="Winkler M.E."/>
        </authorList>
    </citation>
    <scope>NUCLEOTIDE SEQUENCE</scope>
</reference>
<feature type="domain" description="Lon N-terminal" evidence="1">
    <location>
        <begin position="1"/>
        <end position="186"/>
    </location>
</feature>
<dbReference type="Pfam" id="PF02190">
    <property type="entry name" value="LON_substr_bdg"/>
    <property type="match status" value="1"/>
</dbReference>
<evidence type="ECO:0000313" key="2">
    <source>
        <dbReference type="EMBL" id="SUZ63349.1"/>
    </source>
</evidence>
<proteinExistence type="predicted"/>
<dbReference type="EMBL" id="UINC01000914">
    <property type="protein sequence ID" value="SUZ63349.1"/>
    <property type="molecule type" value="Genomic_DNA"/>
</dbReference>
<protein>
    <recommendedName>
        <fullName evidence="1">Lon N-terminal domain-containing protein</fullName>
    </recommendedName>
</protein>
<accession>A0A381PAX3</accession>
<dbReference type="Gene3D" id="2.30.130.40">
    <property type="entry name" value="LON domain-like"/>
    <property type="match status" value="1"/>
</dbReference>
<evidence type="ECO:0000259" key="1">
    <source>
        <dbReference type="PROSITE" id="PS51787"/>
    </source>
</evidence>
<dbReference type="SUPFAM" id="SSF88697">
    <property type="entry name" value="PUA domain-like"/>
    <property type="match status" value="1"/>
</dbReference>
<organism evidence="2">
    <name type="scientific">marine metagenome</name>
    <dbReference type="NCBI Taxonomy" id="408172"/>
    <lineage>
        <taxon>unclassified sequences</taxon>
        <taxon>metagenomes</taxon>
        <taxon>ecological metagenomes</taxon>
    </lineage>
</organism>
<dbReference type="InterPro" id="IPR003111">
    <property type="entry name" value="Lon_prtase_N"/>
</dbReference>
<name>A0A381PAX3_9ZZZZ</name>